<organism evidence="2 3">
    <name type="scientific">Platanthera zijinensis</name>
    <dbReference type="NCBI Taxonomy" id="2320716"/>
    <lineage>
        <taxon>Eukaryota</taxon>
        <taxon>Viridiplantae</taxon>
        <taxon>Streptophyta</taxon>
        <taxon>Embryophyta</taxon>
        <taxon>Tracheophyta</taxon>
        <taxon>Spermatophyta</taxon>
        <taxon>Magnoliopsida</taxon>
        <taxon>Liliopsida</taxon>
        <taxon>Asparagales</taxon>
        <taxon>Orchidaceae</taxon>
        <taxon>Orchidoideae</taxon>
        <taxon>Orchideae</taxon>
        <taxon>Orchidinae</taxon>
        <taxon>Platanthera</taxon>
    </lineage>
</organism>
<feature type="transmembrane region" description="Helical" evidence="1">
    <location>
        <begin position="38"/>
        <end position="58"/>
    </location>
</feature>
<keyword evidence="1" id="KW-0472">Membrane</keyword>
<accession>A0AAP0BIR8</accession>
<reference evidence="2 3" key="1">
    <citation type="journal article" date="2022" name="Nat. Plants">
        <title>Genomes of leafy and leafless Platanthera orchids illuminate the evolution of mycoheterotrophy.</title>
        <authorList>
            <person name="Li M.H."/>
            <person name="Liu K.W."/>
            <person name="Li Z."/>
            <person name="Lu H.C."/>
            <person name="Ye Q.L."/>
            <person name="Zhang D."/>
            <person name="Wang J.Y."/>
            <person name="Li Y.F."/>
            <person name="Zhong Z.M."/>
            <person name="Liu X."/>
            <person name="Yu X."/>
            <person name="Liu D.K."/>
            <person name="Tu X.D."/>
            <person name="Liu B."/>
            <person name="Hao Y."/>
            <person name="Liao X.Y."/>
            <person name="Jiang Y.T."/>
            <person name="Sun W.H."/>
            <person name="Chen J."/>
            <person name="Chen Y.Q."/>
            <person name="Ai Y."/>
            <person name="Zhai J.W."/>
            <person name="Wu S.S."/>
            <person name="Zhou Z."/>
            <person name="Hsiao Y.Y."/>
            <person name="Wu W.L."/>
            <person name="Chen Y.Y."/>
            <person name="Lin Y.F."/>
            <person name="Hsu J.L."/>
            <person name="Li C.Y."/>
            <person name="Wang Z.W."/>
            <person name="Zhao X."/>
            <person name="Zhong W.Y."/>
            <person name="Ma X.K."/>
            <person name="Ma L."/>
            <person name="Huang J."/>
            <person name="Chen G.Z."/>
            <person name="Huang M.Z."/>
            <person name="Huang L."/>
            <person name="Peng D.H."/>
            <person name="Luo Y.B."/>
            <person name="Zou S.Q."/>
            <person name="Chen S.P."/>
            <person name="Lan S."/>
            <person name="Tsai W.C."/>
            <person name="Van de Peer Y."/>
            <person name="Liu Z.J."/>
        </authorList>
    </citation>
    <scope>NUCLEOTIDE SEQUENCE [LARGE SCALE GENOMIC DNA]</scope>
    <source>
        <strain evidence="2">Lor287</strain>
    </source>
</reference>
<dbReference type="AlphaFoldDB" id="A0AAP0BIR8"/>
<evidence type="ECO:0000313" key="3">
    <source>
        <dbReference type="Proteomes" id="UP001418222"/>
    </source>
</evidence>
<dbReference type="EMBL" id="JBBWWQ010000008">
    <property type="protein sequence ID" value="KAK8940826.1"/>
    <property type="molecule type" value="Genomic_DNA"/>
</dbReference>
<evidence type="ECO:0000256" key="1">
    <source>
        <dbReference type="SAM" id="Phobius"/>
    </source>
</evidence>
<sequence length="112" mass="12969">MYHNKYITRQRTQILTMSIIHTQTNKSKSSLSSSHPSVVAVASSGSFIFLVYCGQFLFNVTTHLLYNDTICHIIHLSLVEVLQFTITYQRYSFSIHPIKSNHHKKSFQAMFQ</sequence>
<comment type="caution">
    <text evidence="2">The sequence shown here is derived from an EMBL/GenBank/DDBJ whole genome shotgun (WGS) entry which is preliminary data.</text>
</comment>
<evidence type="ECO:0000313" key="2">
    <source>
        <dbReference type="EMBL" id="KAK8940826.1"/>
    </source>
</evidence>
<name>A0AAP0BIR8_9ASPA</name>
<keyword evidence="1" id="KW-1133">Transmembrane helix</keyword>
<dbReference type="Proteomes" id="UP001418222">
    <property type="component" value="Unassembled WGS sequence"/>
</dbReference>
<keyword evidence="1" id="KW-0812">Transmembrane</keyword>
<keyword evidence="3" id="KW-1185">Reference proteome</keyword>
<proteinExistence type="predicted"/>
<protein>
    <submittedName>
        <fullName evidence="2">Uncharacterized protein</fullName>
    </submittedName>
</protein>
<gene>
    <name evidence="2" type="ORF">KSP39_PZI009705</name>
</gene>